<evidence type="ECO:0000313" key="1">
    <source>
        <dbReference type="EMBL" id="CAE0132368.1"/>
    </source>
</evidence>
<protein>
    <submittedName>
        <fullName evidence="1">Uncharacterized protein</fullName>
    </submittedName>
</protein>
<organism evidence="1">
    <name type="scientific">Haptolina ericina</name>
    <dbReference type="NCBI Taxonomy" id="156174"/>
    <lineage>
        <taxon>Eukaryota</taxon>
        <taxon>Haptista</taxon>
        <taxon>Haptophyta</taxon>
        <taxon>Prymnesiophyceae</taxon>
        <taxon>Prymnesiales</taxon>
        <taxon>Prymnesiaceae</taxon>
        <taxon>Haptolina</taxon>
    </lineage>
</organism>
<name>A0A7S3BDL1_9EUKA</name>
<proteinExistence type="predicted"/>
<accession>A0A7S3BDL1</accession>
<gene>
    <name evidence="1" type="ORF">HERI1096_LOCUS29154</name>
</gene>
<reference evidence="1" key="1">
    <citation type="submission" date="2021-01" db="EMBL/GenBank/DDBJ databases">
        <authorList>
            <person name="Corre E."/>
            <person name="Pelletier E."/>
            <person name="Niang G."/>
            <person name="Scheremetjew M."/>
            <person name="Finn R."/>
            <person name="Kale V."/>
            <person name="Holt S."/>
            <person name="Cochrane G."/>
            <person name="Meng A."/>
            <person name="Brown T."/>
            <person name="Cohen L."/>
        </authorList>
    </citation>
    <scope>NUCLEOTIDE SEQUENCE</scope>
    <source>
        <strain evidence="1">CCMP281</strain>
    </source>
</reference>
<dbReference type="EMBL" id="HBHX01052830">
    <property type="protein sequence ID" value="CAE0132368.1"/>
    <property type="molecule type" value="Transcribed_RNA"/>
</dbReference>
<sequence>MHGMIDYLPPFLADTKRNPRFMRLQKMCRNRDLDELGLPPEQQGSWTKYDVDRATLKLSRILAESSISQGKDISLWELLMGCSAIRPMQPDQCERDGLIEALVIFSGLRTMTVGRVTPIDGDNHHVGFLSVYKEGMQINACGAEPYDGLVEVSQINDAQATVYFELSKVYRKYLAVEQQLAKLLEGHLGIHSDATAYLYDLRELFRNAITEDWKERGLDSPRYILDLINRQLTQVMRDAASSLAKGLTYLELTGTPGVEETNISYGEVVRMRESDSACLKEPMPADGEGGEDGNGLGGAAVAAGARALKSNVSHITNGDRSLVPQ</sequence>
<dbReference type="AlphaFoldDB" id="A0A7S3BDL1"/>